<proteinExistence type="predicted"/>
<name>A0A8J7Z696_9CYAN</name>
<keyword evidence="2" id="KW-1185">Reference proteome</keyword>
<organism evidence="1 2">
    <name type="scientific">Myxacorys almedinensis A</name>
    <dbReference type="NCBI Taxonomy" id="2690445"/>
    <lineage>
        <taxon>Bacteria</taxon>
        <taxon>Bacillati</taxon>
        <taxon>Cyanobacteriota</taxon>
        <taxon>Cyanophyceae</taxon>
        <taxon>Leptolyngbyales</taxon>
        <taxon>Leptolyngbyaceae</taxon>
        <taxon>Myxacorys</taxon>
        <taxon>Myxacorys almedinensis</taxon>
    </lineage>
</organism>
<reference evidence="1" key="1">
    <citation type="submission" date="2019-12" db="EMBL/GenBank/DDBJ databases">
        <title>High-Quality draft genome sequences of three cyanobacteria isolated from the limestone walls of the Old Cathedral of Coimbra.</title>
        <authorList>
            <person name="Tiago I."/>
            <person name="Soares F."/>
            <person name="Portugal A."/>
        </authorList>
    </citation>
    <scope>NUCLEOTIDE SEQUENCE</scope>
    <source>
        <strain evidence="1">A</strain>
    </source>
</reference>
<dbReference type="Proteomes" id="UP000646053">
    <property type="component" value="Unassembled WGS sequence"/>
</dbReference>
<sequence length="203" mass="23143">MSRTYSTQDLLRILAQERQACMNGQRLNLAAIPSGVNPLIDRFVNADGIQRFTAYNDFRQTIHRYQQEHQISGLVWEEIQINGKSLRYPKVDDQLVSLASDLRVLRSHKTTIVKFWRDLTPTMDLYLGLNSGKLHRSISKPDLDRILARAEWASLTQQGKAETLELILQLGWGKPEEALYRRGFPDSGSEYVHAVQPGNLPIG</sequence>
<accession>A0A8J7Z696</accession>
<dbReference type="EMBL" id="WVIE01000007">
    <property type="protein sequence ID" value="NDJ17188.1"/>
    <property type="molecule type" value="Genomic_DNA"/>
</dbReference>
<gene>
    <name evidence="1" type="ORF">GS601_07775</name>
</gene>
<evidence type="ECO:0000313" key="1">
    <source>
        <dbReference type="EMBL" id="NDJ17188.1"/>
    </source>
</evidence>
<dbReference type="AlphaFoldDB" id="A0A8J7Z696"/>
<protein>
    <submittedName>
        <fullName evidence="1">Uncharacterized protein</fullName>
    </submittedName>
</protein>
<comment type="caution">
    <text evidence="1">The sequence shown here is derived from an EMBL/GenBank/DDBJ whole genome shotgun (WGS) entry which is preliminary data.</text>
</comment>
<evidence type="ECO:0000313" key="2">
    <source>
        <dbReference type="Proteomes" id="UP000646053"/>
    </source>
</evidence>